<dbReference type="PANTHER" id="PTHR10630">
    <property type="entry name" value="MONOCYTE DIFFERENTIATION ANTIGEN CD14"/>
    <property type="match status" value="1"/>
</dbReference>
<evidence type="ECO:0000256" key="5">
    <source>
        <dbReference type="ARBA" id="ARBA00020237"/>
    </source>
</evidence>
<evidence type="ECO:0000256" key="4">
    <source>
        <dbReference type="ARBA" id="ARBA00004613"/>
    </source>
</evidence>
<keyword evidence="17" id="KW-0325">Glycoprotein</keyword>
<dbReference type="GO" id="GO:0071222">
    <property type="term" value="P:cellular response to lipopolysaccharide"/>
    <property type="evidence" value="ECO:0007669"/>
    <property type="project" value="TreeGrafter"/>
</dbReference>
<keyword evidence="19" id="KW-0449">Lipoprotein</keyword>
<dbReference type="InterPro" id="IPR032675">
    <property type="entry name" value="LRR_dom_sf"/>
</dbReference>
<evidence type="ECO:0000256" key="10">
    <source>
        <dbReference type="ARBA" id="ARBA00022622"/>
    </source>
</evidence>
<dbReference type="GeneID" id="112541845"/>
<keyword evidence="15" id="KW-0472">Membrane</keyword>
<evidence type="ECO:0000313" key="23">
    <source>
        <dbReference type="RefSeq" id="XP_025028775.1"/>
    </source>
</evidence>
<evidence type="ECO:0000256" key="8">
    <source>
        <dbReference type="ARBA" id="ARBA00022588"/>
    </source>
</evidence>
<keyword evidence="7" id="KW-0964">Secreted</keyword>
<evidence type="ECO:0000256" key="21">
    <source>
        <dbReference type="SAM" id="SignalP"/>
    </source>
</evidence>
<dbReference type="GO" id="GO:0045121">
    <property type="term" value="C:membrane raft"/>
    <property type="evidence" value="ECO:0007669"/>
    <property type="project" value="UniProtKB-SubCell"/>
</dbReference>
<proteinExistence type="predicted"/>
<gene>
    <name evidence="23" type="primary">LOC112541845</name>
</gene>
<evidence type="ECO:0000256" key="7">
    <source>
        <dbReference type="ARBA" id="ARBA00022525"/>
    </source>
</evidence>
<evidence type="ECO:0000256" key="17">
    <source>
        <dbReference type="ARBA" id="ARBA00023180"/>
    </source>
</evidence>
<dbReference type="PANTHER" id="PTHR10630:SF3">
    <property type="entry name" value="MONOCYTE DIFFERENTIATION ANTIGEN CD14"/>
    <property type="match status" value="1"/>
</dbReference>
<sequence>MGRFQAFMFFLLLGLKLSKAEGNCIFVEVQQRCTCSLLNQTELKNVAVCLLAAEYELKGGNLEQFVDFSEIKPDSNIVGILRAVQVKKLIFTDLFVPEVLLPGALEFISYTPLVSELEFVNCTFLRLERWQYTGPLDLKVTSLYFHKVIAAPLDERFDISSLNRWLETLKNLTLTESQVTSIPCKVMATTEGIMADGKDPYLGVLNGRPLHVDLRAHQTARQGITCVKIFTVHTSIRLSAFTSPILYATVSPSETCTHLVILHSWRGIYNGNGKLICLL</sequence>
<keyword evidence="6" id="KW-1003">Cell membrane</keyword>
<reference evidence="23" key="1">
    <citation type="submission" date="2025-08" db="UniProtKB">
        <authorList>
            <consortium name="RefSeq"/>
        </authorList>
    </citation>
    <scope>IDENTIFICATION</scope>
    <source>
        <tissue evidence="23">Liver</tissue>
    </source>
</reference>
<keyword evidence="11 21" id="KW-0732">Signal</keyword>
<dbReference type="RefSeq" id="XP_025028775.1">
    <property type="nucleotide sequence ID" value="XM_025173007.1"/>
</dbReference>
<dbReference type="GO" id="GO:0006954">
    <property type="term" value="P:inflammatory response"/>
    <property type="evidence" value="ECO:0007669"/>
    <property type="project" value="UniProtKB-KW"/>
</dbReference>
<dbReference type="KEGG" id="pbi:112541845"/>
<evidence type="ECO:0000256" key="6">
    <source>
        <dbReference type="ARBA" id="ARBA00022475"/>
    </source>
</evidence>
<keyword evidence="18" id="KW-0395">Inflammatory response</keyword>
<name>A0A9F5MY45_PYTBI</name>
<keyword evidence="14" id="KW-0333">Golgi apparatus</keyword>
<keyword evidence="9" id="KW-0433">Leucine-rich repeat</keyword>
<evidence type="ECO:0000256" key="11">
    <source>
        <dbReference type="ARBA" id="ARBA00022729"/>
    </source>
</evidence>
<dbReference type="Proteomes" id="UP000695026">
    <property type="component" value="Unplaced"/>
</dbReference>
<keyword evidence="10" id="KW-0336">GPI-anchor</keyword>
<feature type="chain" id="PRO_5039954613" description="Monocyte differentiation antigen CD14" evidence="21">
    <location>
        <begin position="21"/>
        <end position="279"/>
    </location>
</feature>
<evidence type="ECO:0000256" key="14">
    <source>
        <dbReference type="ARBA" id="ARBA00023034"/>
    </source>
</evidence>
<evidence type="ECO:0000256" key="15">
    <source>
        <dbReference type="ARBA" id="ARBA00023136"/>
    </source>
</evidence>
<dbReference type="GO" id="GO:0045087">
    <property type="term" value="P:innate immune response"/>
    <property type="evidence" value="ECO:0007669"/>
    <property type="project" value="UniProtKB-KW"/>
</dbReference>
<evidence type="ECO:0000256" key="3">
    <source>
        <dbReference type="ARBA" id="ARBA00004609"/>
    </source>
</evidence>
<dbReference type="Gene3D" id="3.80.10.10">
    <property type="entry name" value="Ribonuclease Inhibitor"/>
    <property type="match status" value="1"/>
</dbReference>
<protein>
    <recommendedName>
        <fullName evidence="5">Monocyte differentiation antigen CD14</fullName>
    </recommendedName>
    <alternativeName>
        <fullName evidence="20">Myeloid cell-specific leucine-rich glycoprotein</fullName>
    </alternativeName>
</protein>
<dbReference type="OMA" id="TEGIMAD"/>
<dbReference type="GO" id="GO:0046696">
    <property type="term" value="C:lipopolysaccharide receptor complex"/>
    <property type="evidence" value="ECO:0007669"/>
    <property type="project" value="TreeGrafter"/>
</dbReference>
<dbReference type="GO" id="GO:0009897">
    <property type="term" value="C:external side of plasma membrane"/>
    <property type="evidence" value="ECO:0007669"/>
    <property type="project" value="TreeGrafter"/>
</dbReference>
<evidence type="ECO:0000256" key="12">
    <source>
        <dbReference type="ARBA" id="ARBA00022737"/>
    </source>
</evidence>
<dbReference type="InterPro" id="IPR016337">
    <property type="entry name" value="Monocyte_diff_Ag_CD14"/>
</dbReference>
<dbReference type="GO" id="GO:0005794">
    <property type="term" value="C:Golgi apparatus"/>
    <property type="evidence" value="ECO:0007669"/>
    <property type="project" value="UniProtKB-SubCell"/>
</dbReference>
<dbReference type="GO" id="GO:0005576">
    <property type="term" value="C:extracellular region"/>
    <property type="evidence" value="ECO:0007669"/>
    <property type="project" value="UniProtKB-SubCell"/>
</dbReference>
<feature type="signal peptide" evidence="21">
    <location>
        <begin position="1"/>
        <end position="20"/>
    </location>
</feature>
<dbReference type="GO" id="GO:0001530">
    <property type="term" value="F:lipopolysaccharide binding"/>
    <property type="evidence" value="ECO:0007669"/>
    <property type="project" value="TreeGrafter"/>
</dbReference>
<evidence type="ECO:0000256" key="13">
    <source>
        <dbReference type="ARBA" id="ARBA00022859"/>
    </source>
</evidence>
<evidence type="ECO:0000256" key="9">
    <source>
        <dbReference type="ARBA" id="ARBA00022614"/>
    </source>
</evidence>
<keyword evidence="13" id="KW-0391">Immunity</keyword>
<evidence type="ECO:0000256" key="19">
    <source>
        <dbReference type="ARBA" id="ARBA00023288"/>
    </source>
</evidence>
<dbReference type="AlphaFoldDB" id="A0A9F5MY45"/>
<keyword evidence="22" id="KW-1185">Reference proteome</keyword>
<keyword evidence="8" id="KW-0399">Innate immunity</keyword>
<keyword evidence="12" id="KW-0677">Repeat</keyword>
<organism evidence="22 23">
    <name type="scientific">Python bivittatus</name>
    <name type="common">Burmese python</name>
    <name type="synonym">Python molurus bivittatus</name>
    <dbReference type="NCBI Taxonomy" id="176946"/>
    <lineage>
        <taxon>Eukaryota</taxon>
        <taxon>Metazoa</taxon>
        <taxon>Chordata</taxon>
        <taxon>Craniata</taxon>
        <taxon>Vertebrata</taxon>
        <taxon>Euteleostomi</taxon>
        <taxon>Lepidosauria</taxon>
        <taxon>Squamata</taxon>
        <taxon>Bifurcata</taxon>
        <taxon>Unidentata</taxon>
        <taxon>Episquamata</taxon>
        <taxon>Toxicofera</taxon>
        <taxon>Serpentes</taxon>
        <taxon>Henophidia</taxon>
        <taxon>Pythonidae</taxon>
        <taxon>Python</taxon>
    </lineage>
</organism>
<evidence type="ECO:0000313" key="22">
    <source>
        <dbReference type="Proteomes" id="UP000695026"/>
    </source>
</evidence>
<dbReference type="OrthoDB" id="676979at2759"/>
<comment type="subcellular location">
    <subcellularLocation>
        <location evidence="3">Cell membrane</location>
        <topology evidence="3">Lipid-anchor</topology>
        <topology evidence="3">GPI-anchor</topology>
    </subcellularLocation>
    <subcellularLocation>
        <location evidence="2">Golgi apparatus</location>
    </subcellularLocation>
    <subcellularLocation>
        <location evidence="1">Membrane raft</location>
    </subcellularLocation>
    <subcellularLocation>
        <location evidence="4">Secreted</location>
    </subcellularLocation>
</comment>
<dbReference type="GO" id="GO:0034142">
    <property type="term" value="P:toll-like receptor 4 signaling pathway"/>
    <property type="evidence" value="ECO:0007669"/>
    <property type="project" value="TreeGrafter"/>
</dbReference>
<evidence type="ECO:0000256" key="16">
    <source>
        <dbReference type="ARBA" id="ARBA00023157"/>
    </source>
</evidence>
<evidence type="ECO:0000256" key="1">
    <source>
        <dbReference type="ARBA" id="ARBA00004285"/>
    </source>
</evidence>
<evidence type="ECO:0000256" key="20">
    <source>
        <dbReference type="ARBA" id="ARBA00031013"/>
    </source>
</evidence>
<keyword evidence="16" id="KW-1015">Disulfide bond</keyword>
<evidence type="ECO:0000256" key="18">
    <source>
        <dbReference type="ARBA" id="ARBA00023198"/>
    </source>
</evidence>
<evidence type="ECO:0000256" key="2">
    <source>
        <dbReference type="ARBA" id="ARBA00004555"/>
    </source>
</evidence>
<accession>A0A9F5MY45</accession>
<dbReference type="GO" id="GO:0001819">
    <property type="term" value="P:positive regulation of cytokine production"/>
    <property type="evidence" value="ECO:0007669"/>
    <property type="project" value="TreeGrafter"/>
</dbReference>